<keyword evidence="3" id="KW-1185">Reference proteome</keyword>
<dbReference type="InParanoid" id="A0A2K1K5K9"/>
<reference evidence="2" key="3">
    <citation type="submission" date="2020-12" db="UniProtKB">
        <authorList>
            <consortium name="EnsemblPlants"/>
        </authorList>
    </citation>
    <scope>IDENTIFICATION</scope>
</reference>
<reference evidence="1 3" key="1">
    <citation type="journal article" date="2008" name="Science">
        <title>The Physcomitrella genome reveals evolutionary insights into the conquest of land by plants.</title>
        <authorList>
            <person name="Rensing S."/>
            <person name="Lang D."/>
            <person name="Zimmer A."/>
            <person name="Terry A."/>
            <person name="Salamov A."/>
            <person name="Shapiro H."/>
            <person name="Nishiyama T."/>
            <person name="Perroud P.-F."/>
            <person name="Lindquist E."/>
            <person name="Kamisugi Y."/>
            <person name="Tanahashi T."/>
            <person name="Sakakibara K."/>
            <person name="Fujita T."/>
            <person name="Oishi K."/>
            <person name="Shin-I T."/>
            <person name="Kuroki Y."/>
            <person name="Toyoda A."/>
            <person name="Suzuki Y."/>
            <person name="Hashimoto A."/>
            <person name="Yamaguchi K."/>
            <person name="Sugano A."/>
            <person name="Kohara Y."/>
            <person name="Fujiyama A."/>
            <person name="Anterola A."/>
            <person name="Aoki S."/>
            <person name="Ashton N."/>
            <person name="Barbazuk W.B."/>
            <person name="Barker E."/>
            <person name="Bennetzen J."/>
            <person name="Bezanilla M."/>
            <person name="Blankenship R."/>
            <person name="Cho S.H."/>
            <person name="Dutcher S."/>
            <person name="Estelle M."/>
            <person name="Fawcett J.A."/>
            <person name="Gundlach H."/>
            <person name="Hanada K."/>
            <person name="Heyl A."/>
            <person name="Hicks K.A."/>
            <person name="Hugh J."/>
            <person name="Lohr M."/>
            <person name="Mayer K."/>
            <person name="Melkozernov A."/>
            <person name="Murata T."/>
            <person name="Nelson D."/>
            <person name="Pils B."/>
            <person name="Prigge M."/>
            <person name="Reiss B."/>
            <person name="Renner T."/>
            <person name="Rombauts S."/>
            <person name="Rushton P."/>
            <person name="Sanderfoot A."/>
            <person name="Schween G."/>
            <person name="Shiu S.-H."/>
            <person name="Stueber K."/>
            <person name="Theodoulou F.L."/>
            <person name="Tu H."/>
            <person name="Van de Peer Y."/>
            <person name="Verrier P.J."/>
            <person name="Waters E."/>
            <person name="Wood A."/>
            <person name="Yang L."/>
            <person name="Cove D."/>
            <person name="Cuming A."/>
            <person name="Hasebe M."/>
            <person name="Lucas S."/>
            <person name="Mishler D.B."/>
            <person name="Reski R."/>
            <person name="Grigoriev I."/>
            <person name="Quatrano R.S."/>
            <person name="Boore J.L."/>
        </authorList>
    </citation>
    <scope>NUCLEOTIDE SEQUENCE [LARGE SCALE GENOMIC DNA]</scope>
    <source>
        <strain evidence="2 3">cv. Gransden 2004</strain>
    </source>
</reference>
<evidence type="ECO:0000313" key="3">
    <source>
        <dbReference type="Proteomes" id="UP000006727"/>
    </source>
</evidence>
<gene>
    <name evidence="1" type="ORF">PHYPA_010961</name>
</gene>
<protein>
    <submittedName>
        <fullName evidence="1 2">Uncharacterized protein</fullName>
    </submittedName>
</protein>
<dbReference type="EnsemblPlants" id="Pp3c8_490V3.2">
    <property type="protein sequence ID" value="Pp3c8_490V3.2"/>
    <property type="gene ID" value="Pp3c8_490"/>
</dbReference>
<proteinExistence type="predicted"/>
<dbReference type="AlphaFoldDB" id="A0A2K1K5K9"/>
<dbReference type="EnsemblPlants" id="Pp3c8_490V3.1">
    <property type="protein sequence ID" value="Pp3c8_490V3.1"/>
    <property type="gene ID" value="Pp3c8_490"/>
</dbReference>
<accession>A0A2K1K5K9</accession>
<dbReference type="Gramene" id="Pp3c8_490V3.2">
    <property type="protein sequence ID" value="Pp3c8_490V3.2"/>
    <property type="gene ID" value="Pp3c8_490"/>
</dbReference>
<reference evidence="1 3" key="2">
    <citation type="journal article" date="2018" name="Plant J.">
        <title>The Physcomitrella patens chromosome-scale assembly reveals moss genome structure and evolution.</title>
        <authorList>
            <person name="Lang D."/>
            <person name="Ullrich K.K."/>
            <person name="Murat F."/>
            <person name="Fuchs J."/>
            <person name="Jenkins J."/>
            <person name="Haas F.B."/>
            <person name="Piednoel M."/>
            <person name="Gundlach H."/>
            <person name="Van Bel M."/>
            <person name="Meyberg R."/>
            <person name="Vives C."/>
            <person name="Morata J."/>
            <person name="Symeonidi A."/>
            <person name="Hiss M."/>
            <person name="Muchero W."/>
            <person name="Kamisugi Y."/>
            <person name="Saleh O."/>
            <person name="Blanc G."/>
            <person name="Decker E.L."/>
            <person name="van Gessel N."/>
            <person name="Grimwood J."/>
            <person name="Hayes R.D."/>
            <person name="Graham S.W."/>
            <person name="Gunter L.E."/>
            <person name="McDaniel S.F."/>
            <person name="Hoernstein S.N.W."/>
            <person name="Larsson A."/>
            <person name="Li F.W."/>
            <person name="Perroud P.F."/>
            <person name="Phillips J."/>
            <person name="Ranjan P."/>
            <person name="Rokshar D.S."/>
            <person name="Rothfels C.J."/>
            <person name="Schneider L."/>
            <person name="Shu S."/>
            <person name="Stevenson D.W."/>
            <person name="Thummler F."/>
            <person name="Tillich M."/>
            <person name="Villarreal Aguilar J.C."/>
            <person name="Widiez T."/>
            <person name="Wong G.K."/>
            <person name="Wymore A."/>
            <person name="Zhang Y."/>
            <person name="Zimmer A.D."/>
            <person name="Quatrano R.S."/>
            <person name="Mayer K.F.X."/>
            <person name="Goodstein D."/>
            <person name="Casacuberta J.M."/>
            <person name="Vandepoele K."/>
            <person name="Reski R."/>
            <person name="Cuming A.C."/>
            <person name="Tuskan G.A."/>
            <person name="Maumus F."/>
            <person name="Salse J."/>
            <person name="Schmutz J."/>
            <person name="Rensing S.A."/>
        </authorList>
    </citation>
    <scope>NUCLEOTIDE SEQUENCE [LARGE SCALE GENOMIC DNA]</scope>
    <source>
        <strain evidence="2 3">cv. Gransden 2004</strain>
    </source>
</reference>
<dbReference type="Gramene" id="Pp3c8_490V3.1">
    <property type="protein sequence ID" value="Pp3c8_490V3.1"/>
    <property type="gene ID" value="Pp3c8_490"/>
</dbReference>
<dbReference type="PaxDb" id="3218-PP1S325_48V6.1"/>
<dbReference type="Proteomes" id="UP000006727">
    <property type="component" value="Chromosome 8"/>
</dbReference>
<name>A0A2K1K5K9_PHYPA</name>
<sequence>MNLDTSGVLSLRRISRNRESKAILLKLVTMRDMRGMPGKRRRMWFLFCYVSLYEVWRVVRGARSVGWTCSAMCACGASGVVD</sequence>
<evidence type="ECO:0000313" key="1">
    <source>
        <dbReference type="EMBL" id="PNR49065.1"/>
    </source>
</evidence>
<organism evidence="1">
    <name type="scientific">Physcomitrium patens</name>
    <name type="common">Spreading-leaved earth moss</name>
    <name type="synonym">Physcomitrella patens</name>
    <dbReference type="NCBI Taxonomy" id="3218"/>
    <lineage>
        <taxon>Eukaryota</taxon>
        <taxon>Viridiplantae</taxon>
        <taxon>Streptophyta</taxon>
        <taxon>Embryophyta</taxon>
        <taxon>Bryophyta</taxon>
        <taxon>Bryophytina</taxon>
        <taxon>Bryopsida</taxon>
        <taxon>Funariidae</taxon>
        <taxon>Funariales</taxon>
        <taxon>Funariaceae</taxon>
        <taxon>Physcomitrium</taxon>
    </lineage>
</organism>
<dbReference type="EMBL" id="ABEU02000008">
    <property type="protein sequence ID" value="PNR49065.1"/>
    <property type="molecule type" value="Genomic_DNA"/>
</dbReference>
<evidence type="ECO:0000313" key="2">
    <source>
        <dbReference type="EnsemblPlants" id="Pp3c8_490V3.1"/>
    </source>
</evidence>